<sequence>MKCYQLHLELVGCPFPIWRKIILPAKLTFADLHDVIQCLFQWEHQHLFEFTVGKYAISAPPDSSISFSTLEKTTPSRMLLAGRTMLLEQIKKKDLIFQYVYDFGDHWLLQIQVENILDQSSDEVTCIGGENAAPLEDIGGIPGYLEFLEAIKDPSHPQYSLYEEWDLLDFDPSFFDIQEVNKGLAYCD</sequence>
<accession>A0A090YD05</accession>
<evidence type="ECO:0000313" key="5">
    <source>
        <dbReference type="Proteomes" id="UP000264294"/>
    </source>
</evidence>
<evidence type="ECO:0000259" key="1">
    <source>
        <dbReference type="Pfam" id="PF07929"/>
    </source>
</evidence>
<dbReference type="EMBL" id="JMQC01000009">
    <property type="protein sequence ID" value="KFM95737.1"/>
    <property type="molecule type" value="Genomic_DNA"/>
</dbReference>
<protein>
    <submittedName>
        <fullName evidence="3">Plasmid pRiA4b ORF-3 family protein</fullName>
    </submittedName>
    <submittedName>
        <fullName evidence="2">Plasmid pRiA4b ORF-3-like family protein</fullName>
    </submittedName>
</protein>
<dbReference type="PANTHER" id="PTHR41878">
    <property type="entry name" value="LEXA REPRESSOR-RELATED"/>
    <property type="match status" value="1"/>
</dbReference>
<evidence type="ECO:0000313" key="2">
    <source>
        <dbReference type="EMBL" id="KFM95737.1"/>
    </source>
</evidence>
<name>A0A090YD05_9BACI</name>
<dbReference type="Proteomes" id="UP000029389">
    <property type="component" value="Unassembled WGS sequence"/>
</dbReference>
<reference evidence="2 4" key="1">
    <citation type="submission" date="2014-04" db="EMBL/GenBank/DDBJ databases">
        <authorList>
            <person name="Bishop-Lilly K.A."/>
            <person name="Broomall S.M."/>
            <person name="Chain P.S."/>
            <person name="Chertkov O."/>
            <person name="Coyne S.R."/>
            <person name="Daligault H.E."/>
            <person name="Davenport K.W."/>
            <person name="Erkkila T."/>
            <person name="Frey K.G."/>
            <person name="Gibbons H.S."/>
            <person name="Gu W."/>
            <person name="Jaissle J."/>
            <person name="Johnson S.L."/>
            <person name="Koroleva G.I."/>
            <person name="Ladner J.T."/>
            <person name="Lo C.-C."/>
            <person name="Minogue T.D."/>
            <person name="Munk C."/>
            <person name="Palacios G.F."/>
            <person name="Redden C.L."/>
            <person name="Rosenzweig C.N."/>
            <person name="Scholz M.B."/>
            <person name="Teshima H."/>
            <person name="Xu Y."/>
        </authorList>
    </citation>
    <scope>NUCLEOTIDE SEQUENCE [LARGE SCALE GENOMIC DNA]</scope>
    <source>
        <strain evidence="2 4">BHP</strain>
    </source>
</reference>
<dbReference type="RefSeq" id="WP_042984519.1">
    <property type="nucleotide sequence ID" value="NZ_JMQC01000009.1"/>
</dbReference>
<gene>
    <name evidence="3" type="ORF">D0U04_29825</name>
    <name evidence="2" type="ORF">DJ93_5404</name>
</gene>
<dbReference type="PANTHER" id="PTHR41878:SF1">
    <property type="entry name" value="TNPR PROTEIN"/>
    <property type="match status" value="1"/>
</dbReference>
<reference evidence="3 5" key="2">
    <citation type="submission" date="2018-08" db="EMBL/GenBank/DDBJ databases">
        <title>Bacillus clarus sp. nov. strain PS00077A.</title>
        <authorList>
            <person name="Mendez Acevedo M."/>
            <person name="Carroll L."/>
            <person name="Mukherjee M."/>
            <person name="Wiedmann M."/>
            <person name="Kovac J."/>
        </authorList>
    </citation>
    <scope>NUCLEOTIDE SEQUENCE [LARGE SCALE GENOMIC DNA]</scope>
    <source>
        <strain evidence="3 5">PS00077A</strain>
    </source>
</reference>
<comment type="caution">
    <text evidence="2">The sequence shown here is derived from an EMBL/GenBank/DDBJ whole genome shotgun (WGS) entry which is preliminary data.</text>
</comment>
<dbReference type="EMBL" id="QVOD01000095">
    <property type="protein sequence ID" value="RFT61752.1"/>
    <property type="molecule type" value="Genomic_DNA"/>
</dbReference>
<dbReference type="PATRIC" id="fig|1405.8.peg.5572"/>
<evidence type="ECO:0000313" key="4">
    <source>
        <dbReference type="Proteomes" id="UP000029389"/>
    </source>
</evidence>
<dbReference type="InterPro" id="IPR024047">
    <property type="entry name" value="MM3350-like_sf"/>
</dbReference>
<dbReference type="Proteomes" id="UP000264294">
    <property type="component" value="Unassembled WGS sequence"/>
</dbReference>
<proteinExistence type="predicted"/>
<organism evidence="2 4">
    <name type="scientific">Bacillus clarus</name>
    <dbReference type="NCBI Taxonomy" id="2338372"/>
    <lineage>
        <taxon>Bacteria</taxon>
        <taxon>Bacillati</taxon>
        <taxon>Bacillota</taxon>
        <taxon>Bacilli</taxon>
        <taxon>Bacillales</taxon>
        <taxon>Bacillaceae</taxon>
        <taxon>Bacillus</taxon>
        <taxon>Bacillus cereus group</taxon>
    </lineage>
</organism>
<feature type="domain" description="Plasmid pRiA4b Orf3-like" evidence="1">
    <location>
        <begin position="3"/>
        <end position="178"/>
    </location>
</feature>
<keyword evidence="5" id="KW-1185">Reference proteome</keyword>
<dbReference type="AlphaFoldDB" id="A0A090YD05"/>
<evidence type="ECO:0000313" key="3">
    <source>
        <dbReference type="EMBL" id="RFT61752.1"/>
    </source>
</evidence>
<dbReference type="Gene3D" id="3.10.290.30">
    <property type="entry name" value="MM3350-like"/>
    <property type="match status" value="1"/>
</dbReference>
<dbReference type="SUPFAM" id="SSF159941">
    <property type="entry name" value="MM3350-like"/>
    <property type="match status" value="1"/>
</dbReference>
<dbReference type="Pfam" id="PF07929">
    <property type="entry name" value="PRiA4_ORF3"/>
    <property type="match status" value="1"/>
</dbReference>
<dbReference type="InterPro" id="IPR012912">
    <property type="entry name" value="Plasmid_pRiA4b_Orf3-like"/>
</dbReference>